<dbReference type="SUPFAM" id="SSF49384">
    <property type="entry name" value="Carbohydrate-binding domain"/>
    <property type="match status" value="1"/>
</dbReference>
<feature type="domain" description="Cohesin" evidence="3">
    <location>
        <begin position="52"/>
        <end position="181"/>
    </location>
</feature>
<comment type="caution">
    <text evidence="4">The sequence shown here is derived from an EMBL/GenBank/DDBJ whole genome shotgun (WGS) entry which is preliminary data.</text>
</comment>
<feature type="transmembrane region" description="Helical" evidence="2">
    <location>
        <begin position="246"/>
        <end position="265"/>
    </location>
</feature>
<dbReference type="RefSeq" id="WP_338008563.1">
    <property type="nucleotide sequence ID" value="NZ_JAOPKB010000012.1"/>
</dbReference>
<evidence type="ECO:0000256" key="2">
    <source>
        <dbReference type="SAM" id="Phobius"/>
    </source>
</evidence>
<gene>
    <name evidence="4" type="ORF">OB955_17285</name>
</gene>
<dbReference type="Pfam" id="PF00963">
    <property type="entry name" value="Cohesin"/>
    <property type="match status" value="1"/>
</dbReference>
<proteinExistence type="predicted"/>
<keyword evidence="2" id="KW-1133">Transmembrane helix</keyword>
<feature type="region of interest" description="Disordered" evidence="1">
    <location>
        <begin position="204"/>
        <end position="243"/>
    </location>
</feature>
<reference evidence="4 5" key="1">
    <citation type="submission" date="2022-09" db="EMBL/GenBank/DDBJ databases">
        <title>Enrichment on poylsaccharides allowed isolation of novel metabolic and taxonomic groups of Haloarchaea.</title>
        <authorList>
            <person name="Sorokin D.Y."/>
            <person name="Elcheninov A.G."/>
            <person name="Khizhniak T.V."/>
            <person name="Kolganova T.V."/>
            <person name="Kublanov I.V."/>
        </authorList>
    </citation>
    <scope>NUCLEOTIDE SEQUENCE [LARGE SCALE GENOMIC DNA]</scope>
    <source>
        <strain evidence="4 5">AArc-m2/3/4</strain>
    </source>
</reference>
<protein>
    <submittedName>
        <fullName evidence="4">Cohesin domain-containing protein</fullName>
    </submittedName>
</protein>
<keyword evidence="5" id="KW-1185">Reference proteome</keyword>
<keyword evidence="2" id="KW-0812">Transmembrane</keyword>
<accession>A0ABT2QHS0</accession>
<evidence type="ECO:0000256" key="1">
    <source>
        <dbReference type="SAM" id="MobiDB-lite"/>
    </source>
</evidence>
<feature type="compositionally biased region" description="Acidic residues" evidence="1">
    <location>
        <begin position="206"/>
        <end position="243"/>
    </location>
</feature>
<dbReference type="Proteomes" id="UP001320972">
    <property type="component" value="Unassembled WGS sequence"/>
</dbReference>
<dbReference type="InterPro" id="IPR002102">
    <property type="entry name" value="Cohesin_dom"/>
</dbReference>
<evidence type="ECO:0000313" key="5">
    <source>
        <dbReference type="Proteomes" id="UP001320972"/>
    </source>
</evidence>
<sequence>MSGDSSQASGGWRSRSAVTSVIVCLTVGLLLTGAIAPAASAGDTVALFSFDPDEIEADPGDTVSVDIVLSAHEGYGGAGVNEVSFGVEYDPDVLTVTDIERAHWLEGETAEAKTESDETTIDVTTDIDDESGLASITQVRESESDGDDDAGSAGTGPIATVTFEVSEDAQPTTAELTIVNSEVELTSDYQQGTMVRDGEILVDGGGDSEMEVETDDDPDGITLADDGENDSSDTDNANDDSGVDEAIPGFGALVAIGAFVTAVVVRRYT</sequence>
<organism evidence="4 5">
    <name type="scientific">Natronoglomus mannanivorans</name>
    <dbReference type="NCBI Taxonomy" id="2979990"/>
    <lineage>
        <taxon>Archaea</taxon>
        <taxon>Methanobacteriati</taxon>
        <taxon>Methanobacteriota</taxon>
        <taxon>Stenosarchaea group</taxon>
        <taxon>Halobacteria</taxon>
        <taxon>Halobacteriales</taxon>
        <taxon>Natrialbaceae</taxon>
        <taxon>Natronoglomus</taxon>
    </lineage>
</organism>
<keyword evidence="2" id="KW-0472">Membrane</keyword>
<evidence type="ECO:0000259" key="3">
    <source>
        <dbReference type="Pfam" id="PF00963"/>
    </source>
</evidence>
<evidence type="ECO:0000313" key="4">
    <source>
        <dbReference type="EMBL" id="MCU4974477.1"/>
    </source>
</evidence>
<dbReference type="InterPro" id="IPR008965">
    <property type="entry name" value="CBM2/CBM3_carb-bd_dom_sf"/>
</dbReference>
<dbReference type="Gene3D" id="2.60.40.680">
    <property type="match status" value="1"/>
</dbReference>
<dbReference type="EMBL" id="JAOPKB010000012">
    <property type="protein sequence ID" value="MCU4974477.1"/>
    <property type="molecule type" value="Genomic_DNA"/>
</dbReference>
<name>A0ABT2QHS0_9EURY</name>